<evidence type="ECO:0000256" key="1">
    <source>
        <dbReference type="ARBA" id="ARBA00022559"/>
    </source>
</evidence>
<dbReference type="SUPFAM" id="SSF48113">
    <property type="entry name" value="Heme-dependent peroxidases"/>
    <property type="match status" value="1"/>
</dbReference>
<keyword evidence="2" id="KW-0349">Heme</keyword>
<dbReference type="Gene3D" id="1.10.420.10">
    <property type="entry name" value="Peroxidase, domain 2"/>
    <property type="match status" value="1"/>
</dbReference>
<dbReference type="PROSITE" id="PS50873">
    <property type="entry name" value="PEROXIDASE_4"/>
    <property type="match status" value="1"/>
</dbReference>
<dbReference type="PANTHER" id="PTHR31356">
    <property type="entry name" value="THYLAKOID LUMENAL 29 KDA PROTEIN, CHLOROPLASTIC-RELATED"/>
    <property type="match status" value="1"/>
</dbReference>
<evidence type="ECO:0000256" key="3">
    <source>
        <dbReference type="ARBA" id="ARBA00023002"/>
    </source>
</evidence>
<evidence type="ECO:0000256" key="2">
    <source>
        <dbReference type="ARBA" id="ARBA00022617"/>
    </source>
</evidence>
<dbReference type="EC" id="1.11.1.-" evidence="5"/>
<accession>A0ABR1PUP7</accession>
<dbReference type="InterPro" id="IPR002016">
    <property type="entry name" value="Haem_peroxidase"/>
</dbReference>
<evidence type="ECO:0000313" key="8">
    <source>
        <dbReference type="Proteomes" id="UP001391051"/>
    </source>
</evidence>
<dbReference type="PANTHER" id="PTHR31356:SF53">
    <property type="entry name" value="HEME PEROXIDASE"/>
    <property type="match status" value="1"/>
</dbReference>
<keyword evidence="8" id="KW-1185">Reference proteome</keyword>
<proteinExistence type="inferred from homology"/>
<feature type="domain" description="Plant heme peroxidase family profile" evidence="6">
    <location>
        <begin position="125"/>
        <end position="203"/>
    </location>
</feature>
<protein>
    <recommendedName>
        <fullName evidence="5">Peroxidase</fullName>
        <ecNumber evidence="5">1.11.1.-</ecNumber>
    </recommendedName>
</protein>
<reference evidence="7 8" key="1">
    <citation type="submission" date="2023-01" db="EMBL/GenBank/DDBJ databases">
        <title>Analysis of 21 Apiospora genomes using comparative genomics revels a genus with tremendous synthesis potential of carbohydrate active enzymes and secondary metabolites.</title>
        <authorList>
            <person name="Sorensen T."/>
        </authorList>
    </citation>
    <scope>NUCLEOTIDE SEQUENCE [LARGE SCALE GENOMIC DNA]</scope>
    <source>
        <strain evidence="7 8">CBS 24483</strain>
    </source>
</reference>
<dbReference type="Pfam" id="PF00141">
    <property type="entry name" value="peroxidase"/>
    <property type="match status" value="1"/>
</dbReference>
<comment type="caution">
    <text evidence="7">The sequence shown here is derived from an EMBL/GenBank/DDBJ whole genome shotgun (WGS) entry which is preliminary data.</text>
</comment>
<comment type="similarity">
    <text evidence="4">Belongs to the peroxidase family.</text>
</comment>
<dbReference type="EMBL" id="JAQQWE010000009">
    <property type="protein sequence ID" value="KAK7940734.1"/>
    <property type="molecule type" value="Genomic_DNA"/>
</dbReference>
<evidence type="ECO:0000259" key="6">
    <source>
        <dbReference type="PROSITE" id="PS50873"/>
    </source>
</evidence>
<sequence length="504" mass="52999">MPLRSSILLLLLPLLLGGNGGGAMFFYPSPQAALLEHLLIDHGGARAANFSAAVSPCTNYVTEVGEPSRNSGRTTAAQWLRVAEAGAITGGIDASIGFETARAENKGSAFDGSFTFWRPFVNEYVSMSDLIALGTVMSVHLCGGKAIPYRPGRIDALHADPTTGVPEPETGVDETLEEFGRAGFNKQDFIALTACGHSLGSVHHGGFPEVVGPGAVTPTNTNGGSNFDSTRGAFDPLVVHEYIDSTGSRGGPLVTSFNETARSDLRLYESDGNQTMRSLYDMTTEAFQDTCAELLGRMIDTVPSGVQLRDTITPMAIKPINVLWGAPTIPKVVTLSSGNFVTSLRPEPEKGCTAYGMSNTYFYPFSIPSSAIGDATSFAVSGDNMTAQTFPISRAGRPFFVPSMSSATGISASFTVASAADSGLEEEVLVVQVAAPIEQPLTLAPKIVTATVNLTTTDDTRSGFRFCKGSYDVHQQVTGAISLTLTQAGETLDHLLLGAGVAGW</sequence>
<dbReference type="RefSeq" id="XP_066693486.1">
    <property type="nucleotide sequence ID" value="XM_066849343.1"/>
</dbReference>
<dbReference type="Proteomes" id="UP001391051">
    <property type="component" value="Unassembled WGS sequence"/>
</dbReference>
<keyword evidence="2" id="KW-0408">Iron</keyword>
<keyword evidence="1 5" id="KW-0575">Peroxidase</keyword>
<dbReference type="InterPro" id="IPR044831">
    <property type="entry name" value="Ccp1-like"/>
</dbReference>
<keyword evidence="2" id="KW-0479">Metal-binding</keyword>
<dbReference type="GeneID" id="92082405"/>
<organism evidence="7 8">
    <name type="scientific">Apiospora aurea</name>
    <dbReference type="NCBI Taxonomy" id="335848"/>
    <lineage>
        <taxon>Eukaryota</taxon>
        <taxon>Fungi</taxon>
        <taxon>Dikarya</taxon>
        <taxon>Ascomycota</taxon>
        <taxon>Pezizomycotina</taxon>
        <taxon>Sordariomycetes</taxon>
        <taxon>Xylariomycetidae</taxon>
        <taxon>Amphisphaeriales</taxon>
        <taxon>Apiosporaceae</taxon>
        <taxon>Apiospora</taxon>
    </lineage>
</organism>
<keyword evidence="3 5" id="KW-0560">Oxidoreductase</keyword>
<dbReference type="Gene3D" id="1.10.520.10">
    <property type="match status" value="1"/>
</dbReference>
<dbReference type="InterPro" id="IPR010255">
    <property type="entry name" value="Haem_peroxidase_sf"/>
</dbReference>
<feature type="signal peptide" evidence="5">
    <location>
        <begin position="1"/>
        <end position="17"/>
    </location>
</feature>
<evidence type="ECO:0000313" key="7">
    <source>
        <dbReference type="EMBL" id="KAK7940734.1"/>
    </source>
</evidence>
<feature type="chain" id="PRO_5044968694" description="Peroxidase" evidence="5">
    <location>
        <begin position="18"/>
        <end position="504"/>
    </location>
</feature>
<gene>
    <name evidence="7" type="ORF">PG986_013121</name>
</gene>
<evidence type="ECO:0000256" key="4">
    <source>
        <dbReference type="RuleBase" id="RU004241"/>
    </source>
</evidence>
<keyword evidence="5" id="KW-0732">Signal</keyword>
<name>A0ABR1PUP7_9PEZI</name>
<evidence type="ECO:0000256" key="5">
    <source>
        <dbReference type="RuleBase" id="RU363051"/>
    </source>
</evidence>